<name>A0A5M4F8W8_9ACTN</name>
<reference evidence="3" key="1">
    <citation type="submission" date="2019-09" db="EMBL/GenBank/DDBJ databases">
        <authorList>
            <person name="Li J."/>
        </authorList>
    </citation>
    <scope>NUCLEOTIDE SEQUENCE [LARGE SCALE GENOMIC DNA]</scope>
    <source>
        <strain evidence="3">JCM 14732</strain>
    </source>
</reference>
<dbReference type="GO" id="GO:0005548">
    <property type="term" value="F:phospholipid transporter activity"/>
    <property type="evidence" value="ECO:0007669"/>
    <property type="project" value="TreeGrafter"/>
</dbReference>
<comment type="caution">
    <text evidence="3">The sequence shown here is derived from an EMBL/GenBank/DDBJ whole genome shotgun (WGS) entry which is preliminary data.</text>
</comment>
<evidence type="ECO:0000256" key="1">
    <source>
        <dbReference type="SAM" id="MobiDB-lite"/>
    </source>
</evidence>
<gene>
    <name evidence="3" type="ORF">ESP70_018710</name>
</gene>
<keyword evidence="2" id="KW-1133">Transmembrane helix</keyword>
<dbReference type="RefSeq" id="WP_149690845.1">
    <property type="nucleotide sequence ID" value="NZ_SDPQ02000004.1"/>
</dbReference>
<sequence>MSAEITPAEVDRPAHRAGIGAGPYDGRGSRYLAVLPSRLRGPIAEVGGMAQLLVRILRSAVTRPTGYWNAVIDDMHETVKQAWLPIAAALFGFLIFMSILTVQFFAMAGATQLFGPLLFLQAIRTFTMWIVSMVVAGVIGTALTADIGARKVREEIDAMMVMGIDPIRDLAVPRVVSLTLITTLIAVPSMLVTMVSMQLGAGYVAGQPSAHFYSNLFANVSSGQIVAVLLNCFLVGLLIGTICCYKGLTASGGPIGLGRSVNQAVVTSFIAVWILQLAFNSVQLGLFPNMGAFR</sequence>
<keyword evidence="2" id="KW-0472">Membrane</keyword>
<dbReference type="PANTHER" id="PTHR30188:SF4">
    <property type="entry name" value="PROTEIN TRIGALACTOSYLDIACYLGLYCEROL 1, CHLOROPLASTIC"/>
    <property type="match status" value="1"/>
</dbReference>
<keyword evidence="2" id="KW-0812">Transmembrane</keyword>
<dbReference type="PANTHER" id="PTHR30188">
    <property type="entry name" value="ABC TRANSPORTER PERMEASE PROTEIN-RELATED"/>
    <property type="match status" value="1"/>
</dbReference>
<organism evidence="3 4">
    <name type="scientific">Aeromicrobium ginsengisoli</name>
    <dbReference type="NCBI Taxonomy" id="363867"/>
    <lineage>
        <taxon>Bacteria</taxon>
        <taxon>Bacillati</taxon>
        <taxon>Actinomycetota</taxon>
        <taxon>Actinomycetes</taxon>
        <taxon>Propionibacteriales</taxon>
        <taxon>Nocardioidaceae</taxon>
        <taxon>Aeromicrobium</taxon>
    </lineage>
</organism>
<evidence type="ECO:0000256" key="2">
    <source>
        <dbReference type="SAM" id="Phobius"/>
    </source>
</evidence>
<feature type="transmembrane region" description="Helical" evidence="2">
    <location>
        <begin position="82"/>
        <end position="106"/>
    </location>
</feature>
<feature type="region of interest" description="Disordered" evidence="1">
    <location>
        <begin position="1"/>
        <end position="21"/>
    </location>
</feature>
<dbReference type="OrthoDB" id="5243306at2"/>
<keyword evidence="4" id="KW-1185">Reference proteome</keyword>
<dbReference type="AlphaFoldDB" id="A0A5M4F8W8"/>
<proteinExistence type="predicted"/>
<protein>
    <submittedName>
        <fullName evidence="3">ABC transporter permease</fullName>
    </submittedName>
</protein>
<evidence type="ECO:0000313" key="3">
    <source>
        <dbReference type="EMBL" id="KAA1394235.1"/>
    </source>
</evidence>
<feature type="transmembrane region" description="Helical" evidence="2">
    <location>
        <begin position="260"/>
        <end position="279"/>
    </location>
</feature>
<accession>A0A5M4F8W8</accession>
<evidence type="ECO:0000313" key="4">
    <source>
        <dbReference type="Proteomes" id="UP000380867"/>
    </source>
</evidence>
<dbReference type="Proteomes" id="UP000380867">
    <property type="component" value="Unassembled WGS sequence"/>
</dbReference>
<feature type="transmembrane region" description="Helical" evidence="2">
    <location>
        <begin position="126"/>
        <end position="149"/>
    </location>
</feature>
<dbReference type="InterPro" id="IPR030802">
    <property type="entry name" value="Permease_MalE"/>
</dbReference>
<feature type="transmembrane region" description="Helical" evidence="2">
    <location>
        <begin position="225"/>
        <end position="248"/>
    </location>
</feature>
<feature type="transmembrane region" description="Helical" evidence="2">
    <location>
        <begin position="170"/>
        <end position="191"/>
    </location>
</feature>
<dbReference type="Pfam" id="PF02405">
    <property type="entry name" value="MlaE"/>
    <property type="match status" value="1"/>
</dbReference>
<dbReference type="GO" id="GO:0043190">
    <property type="term" value="C:ATP-binding cassette (ABC) transporter complex"/>
    <property type="evidence" value="ECO:0007669"/>
    <property type="project" value="InterPro"/>
</dbReference>
<dbReference type="EMBL" id="SDPQ02000004">
    <property type="protein sequence ID" value="KAA1394235.1"/>
    <property type="molecule type" value="Genomic_DNA"/>
</dbReference>